<accession>F2NYL2</accession>
<evidence type="ECO:0000256" key="1">
    <source>
        <dbReference type="SAM" id="MobiDB-lite"/>
    </source>
</evidence>
<proteinExistence type="predicted"/>
<evidence type="ECO:0000313" key="3">
    <source>
        <dbReference type="Proteomes" id="UP000006852"/>
    </source>
</evidence>
<keyword evidence="3" id="KW-1185">Reference proteome</keyword>
<gene>
    <name evidence="2" type="ordered locus">Tresu_2651</name>
</gene>
<dbReference type="EMBL" id="CP002632">
    <property type="protein sequence ID" value="AEB15511.1"/>
    <property type="molecule type" value="Genomic_DNA"/>
</dbReference>
<geneLocation type="plasmid" evidence="2 3">
    <name>pTRESU01</name>
</geneLocation>
<feature type="region of interest" description="Disordered" evidence="1">
    <location>
        <begin position="94"/>
        <end position="136"/>
    </location>
</feature>
<evidence type="ECO:0000313" key="2">
    <source>
        <dbReference type="EMBL" id="AEB15511.1"/>
    </source>
</evidence>
<dbReference type="KEGG" id="tsu:Tresu_2651"/>
<sequence length="136" mass="15236">MSKIEQIRAAIDNLDDTVAKDTLALLLAEKEGHGNVEKELASSSISKTDTKFDNFAQAIEFLKTKYKFQELSLFSTEADLVYVNTGDRKVLITDTSVKPRELPKSPEQQDSDNPTDPENAFEPINKNGRFSNLELL</sequence>
<dbReference type="AlphaFoldDB" id="F2NYL2"/>
<dbReference type="Proteomes" id="UP000006852">
    <property type="component" value="Plasmid pTRESU01"/>
</dbReference>
<protein>
    <submittedName>
        <fullName evidence="2">Uncharacterized protein</fullName>
    </submittedName>
</protein>
<reference evidence="3" key="1">
    <citation type="submission" date="2011-04" db="EMBL/GenBank/DDBJ databases">
        <title>The complete genome of plasmid of Treponema succinifaciens DSM 2489.</title>
        <authorList>
            <person name="Lucas S."/>
            <person name="Copeland A."/>
            <person name="Lapidus A."/>
            <person name="Bruce D."/>
            <person name="Goodwin L."/>
            <person name="Pitluck S."/>
            <person name="Peters L."/>
            <person name="Kyrpides N."/>
            <person name="Mavromatis K."/>
            <person name="Ivanova N."/>
            <person name="Ovchinnikova G."/>
            <person name="Teshima H."/>
            <person name="Detter J.C."/>
            <person name="Tapia R."/>
            <person name="Han C."/>
            <person name="Land M."/>
            <person name="Hauser L."/>
            <person name="Markowitz V."/>
            <person name="Cheng J.-F."/>
            <person name="Hugenholtz P."/>
            <person name="Woyke T."/>
            <person name="Wu D."/>
            <person name="Gronow S."/>
            <person name="Wellnitz S."/>
            <person name="Brambilla E."/>
            <person name="Klenk H.-P."/>
            <person name="Eisen J.A."/>
        </authorList>
    </citation>
    <scope>NUCLEOTIDE SEQUENCE [LARGE SCALE GENOMIC DNA]</scope>
    <source>
        <strain evidence="3">ATCC 33096 / DSM 2489 / 6091</strain>
        <plasmid evidence="3">Plasmid pTRESU01</plasmid>
    </source>
</reference>
<name>F2NYL2_TRES6</name>
<dbReference type="GeneID" id="302999746"/>
<feature type="compositionally biased region" description="Basic and acidic residues" evidence="1">
    <location>
        <begin position="94"/>
        <end position="104"/>
    </location>
</feature>
<dbReference type="HOGENOM" id="CLU_1874535_0_0_12"/>
<keyword evidence="2" id="KW-0614">Plasmid</keyword>
<organism evidence="2 3">
    <name type="scientific">Treponema succinifaciens (strain ATCC 33096 / DSM 2489 / 6091)</name>
    <dbReference type="NCBI Taxonomy" id="869209"/>
    <lineage>
        <taxon>Bacteria</taxon>
        <taxon>Pseudomonadati</taxon>
        <taxon>Spirochaetota</taxon>
        <taxon>Spirochaetia</taxon>
        <taxon>Spirochaetales</taxon>
        <taxon>Treponemataceae</taxon>
        <taxon>Treponema</taxon>
    </lineage>
</organism>
<dbReference type="RefSeq" id="WP_013702759.1">
    <property type="nucleotide sequence ID" value="NC_015386.1"/>
</dbReference>